<comment type="caution">
    <text evidence="1">The sequence shown here is derived from an EMBL/GenBank/DDBJ whole genome shotgun (WGS) entry which is preliminary data.</text>
</comment>
<name>A0ABD3N8R4_9STRA</name>
<dbReference type="EMBL" id="JALLBG020000010">
    <property type="protein sequence ID" value="KAL3772474.1"/>
    <property type="molecule type" value="Genomic_DNA"/>
</dbReference>
<accession>A0ABD3N8R4</accession>
<evidence type="ECO:0000313" key="1">
    <source>
        <dbReference type="EMBL" id="KAL3772474.1"/>
    </source>
</evidence>
<keyword evidence="2" id="KW-1185">Reference proteome</keyword>
<reference evidence="1 2" key="1">
    <citation type="submission" date="2024-10" db="EMBL/GenBank/DDBJ databases">
        <title>Updated reference genomes for cyclostephanoid diatoms.</title>
        <authorList>
            <person name="Roberts W.R."/>
            <person name="Alverson A.J."/>
        </authorList>
    </citation>
    <scope>NUCLEOTIDE SEQUENCE [LARGE SCALE GENOMIC DNA]</scope>
    <source>
        <strain evidence="1 2">AJA232-27</strain>
    </source>
</reference>
<dbReference type="Proteomes" id="UP001530293">
    <property type="component" value="Unassembled WGS sequence"/>
</dbReference>
<dbReference type="AlphaFoldDB" id="A0ABD3N8R4"/>
<protein>
    <recommendedName>
        <fullName evidence="3">Ndc10 domain-containing protein</fullName>
    </recommendedName>
</protein>
<dbReference type="InterPro" id="IPR013762">
    <property type="entry name" value="Integrase-like_cat_sf"/>
</dbReference>
<sequence length="426" mass="48895">MLGISIVEGEKPLPFKAYMYLAQILFESDKPEHIAAHTFLILQWNLISRAEFVLESKIDAILFQNDAMLFDVGKTKTDQEGTRNIDHPWHLYGNTKHPYICCFLAMGRHLINNPTILAGRCAIFEGTGQYDRFCRILYEMVSDLRYRDKFVSLGMPPQYFGTHSIRKGAVTHISTGTTSCPPIASICLRANWSMPGVMNRYIKYKNAGDQFVGKCVSGRTRMSKEFGASPAYFDFSSCERQDQERYMRTLDNWIKDQMPEDARPNEKQQEKAPLAQHLTVKYPWNKTNDTPELSGIPPDILIMLEFEMMKQCMENMKISIESSFDTTLKRELDARAVGSVMHFKVIEMMAKMDQVLNNISKNNSPPLSSPSPVEEEHEFPHKFGDCFCEQLLDRRSTWNFFEHHVSSGAAMYCFSNHLLDLKAIIS</sequence>
<evidence type="ECO:0000313" key="2">
    <source>
        <dbReference type="Proteomes" id="UP001530293"/>
    </source>
</evidence>
<evidence type="ECO:0008006" key="3">
    <source>
        <dbReference type="Google" id="ProtNLM"/>
    </source>
</evidence>
<proteinExistence type="predicted"/>
<gene>
    <name evidence="1" type="ORF">ACHAWU_000036</name>
</gene>
<organism evidence="1 2">
    <name type="scientific">Discostella pseudostelligera</name>
    <dbReference type="NCBI Taxonomy" id="259834"/>
    <lineage>
        <taxon>Eukaryota</taxon>
        <taxon>Sar</taxon>
        <taxon>Stramenopiles</taxon>
        <taxon>Ochrophyta</taxon>
        <taxon>Bacillariophyta</taxon>
        <taxon>Coscinodiscophyceae</taxon>
        <taxon>Thalassiosirophycidae</taxon>
        <taxon>Stephanodiscales</taxon>
        <taxon>Stephanodiscaceae</taxon>
        <taxon>Discostella</taxon>
    </lineage>
</organism>
<dbReference type="Gene3D" id="1.10.443.10">
    <property type="entry name" value="Intergrase catalytic core"/>
    <property type="match status" value="1"/>
</dbReference>